<proteinExistence type="predicted"/>
<dbReference type="AlphaFoldDB" id="A0A5B7BC21"/>
<keyword evidence="2" id="KW-0472">Membrane</keyword>
<feature type="transmembrane region" description="Helical" evidence="2">
    <location>
        <begin position="165"/>
        <end position="184"/>
    </location>
</feature>
<accession>A0A5B7BC21</accession>
<organism evidence="3">
    <name type="scientific">Davidia involucrata</name>
    <name type="common">Dove tree</name>
    <dbReference type="NCBI Taxonomy" id="16924"/>
    <lineage>
        <taxon>Eukaryota</taxon>
        <taxon>Viridiplantae</taxon>
        <taxon>Streptophyta</taxon>
        <taxon>Embryophyta</taxon>
        <taxon>Tracheophyta</taxon>
        <taxon>Spermatophyta</taxon>
        <taxon>Magnoliopsida</taxon>
        <taxon>eudicotyledons</taxon>
        <taxon>Gunneridae</taxon>
        <taxon>Pentapetalae</taxon>
        <taxon>asterids</taxon>
        <taxon>Cornales</taxon>
        <taxon>Nyssaceae</taxon>
        <taxon>Davidia</taxon>
    </lineage>
</organism>
<evidence type="ECO:0008006" key="4">
    <source>
        <dbReference type="Google" id="ProtNLM"/>
    </source>
</evidence>
<dbReference type="PANTHER" id="PTHR34188">
    <property type="entry name" value="OS01G0299500 PROTEIN"/>
    <property type="match status" value="1"/>
</dbReference>
<evidence type="ECO:0000256" key="2">
    <source>
        <dbReference type="SAM" id="Phobius"/>
    </source>
</evidence>
<dbReference type="EMBL" id="GHES01035833">
    <property type="protein sequence ID" value="MPA66392.1"/>
    <property type="molecule type" value="Transcribed_RNA"/>
</dbReference>
<feature type="region of interest" description="Disordered" evidence="1">
    <location>
        <begin position="1"/>
        <end position="38"/>
    </location>
</feature>
<name>A0A5B7BC21_DAVIN</name>
<keyword evidence="2" id="KW-0812">Transmembrane</keyword>
<evidence type="ECO:0000313" key="3">
    <source>
        <dbReference type="EMBL" id="MPA66392.1"/>
    </source>
</evidence>
<protein>
    <recommendedName>
        <fullName evidence="4">Transmembrane protein</fullName>
    </recommendedName>
</protein>
<sequence>MAHIDSGGSDFDVDLESGGTTSEEDGSKDSGSSGEHAKKLLGEVWSELEGLDGTRSVDGLSSYNKLLNSGEISVANMQILSDKLGQETVGFVEKKLGKEKRNKMGSKMPPKPPRPPRGPSLDAADMKLVREISELTMLKRKRMERMKALKKIKAEKASLFNGSNLFAMVITILFCFVIIFQGLLGSRV</sequence>
<reference evidence="3" key="1">
    <citation type="submission" date="2019-08" db="EMBL/GenBank/DDBJ databases">
        <title>Reference gene set and small RNA set construction with multiple tissues from Davidia involucrata Baill.</title>
        <authorList>
            <person name="Yang H."/>
            <person name="Zhou C."/>
            <person name="Li G."/>
            <person name="Wang J."/>
            <person name="Gao P."/>
            <person name="Wang M."/>
            <person name="Wang R."/>
            <person name="Zhao Y."/>
        </authorList>
    </citation>
    <scope>NUCLEOTIDE SEQUENCE</scope>
    <source>
        <tissue evidence="3">Mixed with DoveR01_LX</tissue>
    </source>
</reference>
<keyword evidence="2" id="KW-1133">Transmembrane helix</keyword>
<dbReference type="PANTHER" id="PTHR34188:SF20">
    <property type="entry name" value="PROTEIN, PUTATIVE-RELATED"/>
    <property type="match status" value="1"/>
</dbReference>
<feature type="compositionally biased region" description="Pro residues" evidence="1">
    <location>
        <begin position="109"/>
        <end position="118"/>
    </location>
</feature>
<feature type="region of interest" description="Disordered" evidence="1">
    <location>
        <begin position="95"/>
        <end position="122"/>
    </location>
</feature>
<gene>
    <name evidence="3" type="ORF">Din_035833</name>
</gene>
<evidence type="ECO:0000256" key="1">
    <source>
        <dbReference type="SAM" id="MobiDB-lite"/>
    </source>
</evidence>